<dbReference type="PANTHER" id="PTHR30137">
    <property type="entry name" value="LUCIFERASE-LIKE MONOOXYGENASE"/>
    <property type="match status" value="1"/>
</dbReference>
<keyword evidence="3" id="KW-1185">Reference proteome</keyword>
<dbReference type="EMBL" id="JAGSHT010000021">
    <property type="protein sequence ID" value="MBZ2198654.1"/>
    <property type="molecule type" value="Genomic_DNA"/>
</dbReference>
<evidence type="ECO:0000313" key="3">
    <source>
        <dbReference type="Proteomes" id="UP000826651"/>
    </source>
</evidence>
<dbReference type="Gene3D" id="3.20.20.30">
    <property type="entry name" value="Luciferase-like domain"/>
    <property type="match status" value="2"/>
</dbReference>
<dbReference type="InterPro" id="IPR019922">
    <property type="entry name" value="Lucif-like_OxRdatse_MSMEG_4141"/>
</dbReference>
<dbReference type="PANTHER" id="PTHR30137:SF18">
    <property type="entry name" value="CONSERVED PROTEIN"/>
    <property type="match status" value="1"/>
</dbReference>
<gene>
    <name evidence="2" type="ORF">KCQ71_21075</name>
</gene>
<dbReference type="RefSeq" id="WP_223409809.1">
    <property type="nucleotide sequence ID" value="NZ_JAGSHT010000021.1"/>
</dbReference>
<reference evidence="2 3" key="1">
    <citation type="submission" date="2021-04" db="EMBL/GenBank/DDBJ databases">
        <title>Ruania sp. nov., isolated from sandy soil of mangrove forest.</title>
        <authorList>
            <person name="Ge X."/>
            <person name="Huang R."/>
            <person name="Liu W."/>
        </authorList>
    </citation>
    <scope>NUCLEOTIDE SEQUENCE [LARGE SCALE GENOMIC DNA]</scope>
    <source>
        <strain evidence="2 3">N2-46</strain>
    </source>
</reference>
<proteinExistence type="predicted"/>
<protein>
    <submittedName>
        <fullName evidence="2">TIGR03620 family F420-dependent LLM class oxidoreductase</fullName>
    </submittedName>
</protein>
<dbReference type="InterPro" id="IPR050766">
    <property type="entry name" value="Bact_Lucif_Oxidored"/>
</dbReference>
<name>A0ABS7SFW4_9MICO</name>
<dbReference type="NCBIfam" id="TIGR03620">
    <property type="entry name" value="F420_MSMEG_4141"/>
    <property type="match status" value="1"/>
</dbReference>
<dbReference type="SUPFAM" id="SSF51679">
    <property type="entry name" value="Bacterial luciferase-like"/>
    <property type="match status" value="1"/>
</dbReference>
<organism evidence="2 3">
    <name type="scientific">Occultella gossypii</name>
    <dbReference type="NCBI Taxonomy" id="2800820"/>
    <lineage>
        <taxon>Bacteria</taxon>
        <taxon>Bacillati</taxon>
        <taxon>Actinomycetota</taxon>
        <taxon>Actinomycetes</taxon>
        <taxon>Micrococcales</taxon>
        <taxon>Ruaniaceae</taxon>
        <taxon>Occultella</taxon>
    </lineage>
</organism>
<dbReference type="InterPro" id="IPR011251">
    <property type="entry name" value="Luciferase-like_dom"/>
</dbReference>
<evidence type="ECO:0000313" key="2">
    <source>
        <dbReference type="EMBL" id="MBZ2198654.1"/>
    </source>
</evidence>
<comment type="caution">
    <text evidence="2">The sequence shown here is derived from an EMBL/GenBank/DDBJ whole genome shotgun (WGS) entry which is preliminary data.</text>
</comment>
<accession>A0ABS7SFW4</accession>
<dbReference type="InterPro" id="IPR036661">
    <property type="entry name" value="Luciferase-like_sf"/>
</dbReference>
<dbReference type="Pfam" id="PF00296">
    <property type="entry name" value="Bac_luciferase"/>
    <property type="match status" value="1"/>
</dbReference>
<evidence type="ECO:0000259" key="1">
    <source>
        <dbReference type="Pfam" id="PF00296"/>
    </source>
</evidence>
<feature type="domain" description="Luciferase-like" evidence="1">
    <location>
        <begin position="20"/>
        <end position="114"/>
    </location>
</feature>
<dbReference type="Proteomes" id="UP000826651">
    <property type="component" value="Unassembled WGS sequence"/>
</dbReference>
<sequence length="273" mass="28791">MRLELGRYGVWLRARAVDADLARAVERLGYGTLWLGGVNGADLEDPESALAATDSLVVATGIVNIWSADAARTARSYQRLAERFPNRFQLGVGIGHPERTDVYASPYDTTVAYLDALAEHGVPTNRTVLAALGPRVLRLAGTRTAGAHPYLTTPAHTAGAREVLGAAPLLAPEQKVVVDTDPERARAIGRDYLAPYLALSNYTRMLRTLGFTDADFADGGSDALVDQLVLHGDAATVAAGLAAHLEAGADHVAIQPLTEPARSLAALAPLLGL</sequence>